<evidence type="ECO:0000259" key="1">
    <source>
        <dbReference type="Pfam" id="PF13614"/>
    </source>
</evidence>
<name>A0A432CUH7_9VIBR</name>
<dbReference type="GO" id="GO:0005524">
    <property type="term" value="F:ATP binding"/>
    <property type="evidence" value="ECO:0007669"/>
    <property type="project" value="TreeGrafter"/>
</dbReference>
<dbReference type="InterPro" id="IPR025669">
    <property type="entry name" value="AAA_dom"/>
</dbReference>
<dbReference type="OrthoDB" id="5813333at2"/>
<comment type="caution">
    <text evidence="2">The sequence shown here is derived from an EMBL/GenBank/DDBJ whole genome shotgun (WGS) entry which is preliminary data.</text>
</comment>
<dbReference type="RefSeq" id="WP_126574571.1">
    <property type="nucleotide sequence ID" value="NZ_RXZH01000005.1"/>
</dbReference>
<dbReference type="EMBL" id="RXZH01000005">
    <property type="protein sequence ID" value="RTZ15230.1"/>
    <property type="molecule type" value="Genomic_DNA"/>
</dbReference>
<dbReference type="GO" id="GO:0016887">
    <property type="term" value="F:ATP hydrolysis activity"/>
    <property type="evidence" value="ECO:0007669"/>
    <property type="project" value="TreeGrafter"/>
</dbReference>
<dbReference type="GO" id="GO:0051782">
    <property type="term" value="P:negative regulation of cell division"/>
    <property type="evidence" value="ECO:0007669"/>
    <property type="project" value="TreeGrafter"/>
</dbReference>
<evidence type="ECO:0000313" key="3">
    <source>
        <dbReference type="Proteomes" id="UP000268973"/>
    </source>
</evidence>
<evidence type="ECO:0000313" key="2">
    <source>
        <dbReference type="EMBL" id="RTZ15230.1"/>
    </source>
</evidence>
<dbReference type="GO" id="GO:0009898">
    <property type="term" value="C:cytoplasmic side of plasma membrane"/>
    <property type="evidence" value="ECO:0007669"/>
    <property type="project" value="TreeGrafter"/>
</dbReference>
<dbReference type="Pfam" id="PF13614">
    <property type="entry name" value="AAA_31"/>
    <property type="match status" value="1"/>
</dbReference>
<keyword evidence="3" id="KW-1185">Reference proteome</keyword>
<gene>
    <name evidence="2" type="ORF">EJ063_12265</name>
</gene>
<dbReference type="PANTHER" id="PTHR43384">
    <property type="entry name" value="SEPTUM SITE-DETERMINING PROTEIN MIND HOMOLOG, CHLOROPLASTIC-RELATED"/>
    <property type="match status" value="1"/>
</dbReference>
<dbReference type="PANTHER" id="PTHR43384:SF13">
    <property type="entry name" value="SLR0110 PROTEIN"/>
    <property type="match status" value="1"/>
</dbReference>
<accession>A0A432CUH7</accession>
<sequence>MGEAVKLTPNGDSPIRLKTNLTIWVFYSSDAFHLHISHELSKCQSVTFEMISFHGLVVANLAHFSPPDLIFVETGPNWAQKIVELQQYESPESNDTAHEASLIVFGNENDNGALKIALRIGAVDFISDKAVIDELIPMLRNLAEEKVASRNLGEMIVFMNTKGGAGASLIALNTAIKIAKDRPDEVLLVDLDMQFGVIEDYLNVHCTYGLADAIANVADLDEVSLGSLVTKHESGLHLIGFKRENSHENFEKIAHISKLIPVLRERYPVVIIDLSRGLDRQFGGVISPATNIFLITQQNLVAVKNTTQILKVLTFEFGITKDQVEVVVNRYEKRQSIKLKDIQDTVGSIKVYTIPNEFKIALESANLGRPYIEAKKNSSISKSISKLADSLQPEVEEEKGWFKRLFS</sequence>
<dbReference type="AlphaFoldDB" id="A0A432CUH7"/>
<proteinExistence type="predicted"/>
<dbReference type="GO" id="GO:0005829">
    <property type="term" value="C:cytosol"/>
    <property type="evidence" value="ECO:0007669"/>
    <property type="project" value="TreeGrafter"/>
</dbReference>
<organism evidence="2 3">
    <name type="scientific">Vibrio aquaticus</name>
    <dbReference type="NCBI Taxonomy" id="2496559"/>
    <lineage>
        <taxon>Bacteria</taxon>
        <taxon>Pseudomonadati</taxon>
        <taxon>Pseudomonadota</taxon>
        <taxon>Gammaproteobacteria</taxon>
        <taxon>Vibrionales</taxon>
        <taxon>Vibrionaceae</taxon>
        <taxon>Vibrio</taxon>
    </lineage>
</organism>
<feature type="domain" description="AAA" evidence="1">
    <location>
        <begin position="154"/>
        <end position="313"/>
    </location>
</feature>
<dbReference type="InterPro" id="IPR050625">
    <property type="entry name" value="ParA/MinD_ATPase"/>
</dbReference>
<dbReference type="InterPro" id="IPR027417">
    <property type="entry name" value="P-loop_NTPase"/>
</dbReference>
<dbReference type="SUPFAM" id="SSF52540">
    <property type="entry name" value="P-loop containing nucleoside triphosphate hydrolases"/>
    <property type="match status" value="1"/>
</dbReference>
<dbReference type="Proteomes" id="UP000268973">
    <property type="component" value="Unassembled WGS sequence"/>
</dbReference>
<protein>
    <submittedName>
        <fullName evidence="2">Type II secretion protein</fullName>
    </submittedName>
</protein>
<dbReference type="Gene3D" id="3.40.50.300">
    <property type="entry name" value="P-loop containing nucleotide triphosphate hydrolases"/>
    <property type="match status" value="1"/>
</dbReference>
<reference evidence="2 3" key="1">
    <citation type="submission" date="2018-12" db="EMBL/GenBank/DDBJ databases">
        <title>Vibrio sp. isolated from China Sea.</title>
        <authorList>
            <person name="Li Y."/>
        </authorList>
    </citation>
    <scope>NUCLEOTIDE SEQUENCE [LARGE SCALE GENOMIC DNA]</scope>
    <source>
        <strain evidence="2 3">BEI207</strain>
    </source>
</reference>